<dbReference type="KEGG" id="pgut:117679831"/>
<dbReference type="RefSeq" id="XP_034297975.1">
    <property type="nucleotide sequence ID" value="XM_034442084.2"/>
</dbReference>
<proteinExistence type="predicted"/>
<dbReference type="Proteomes" id="UP001652622">
    <property type="component" value="Unplaced"/>
</dbReference>
<protein>
    <submittedName>
        <fullName evidence="2">Chemokine-like protein TAFA-5 isoform X1</fullName>
    </submittedName>
</protein>
<dbReference type="CTD" id="25817"/>
<sequence length="295" mass="34151">MGEPCLVRELNGAPVEKGRLHTKSFGFCSKRFLRFRKCCREIFQCCWGRMRRNARPASPSTSTLEDATNLSGRRKMKITIDIELHKVEQHGFPPKDSQGKEKVLFERKDVFQAAQSELACIRRDQEISQYLRQVVSERRRETQIALLQEHSFVNGLAALLEMYDLSKITPERDEPIESMLMDISSFYWTATLDAEMEDLSEVEKKLLEEAFGLTMRNLLRQSPTTEQFVFILKNLDPRGKLFLPAINQLLSCGNHHPRIDLDQVQQAFPDVPREIWQAGTTYENINEGDLEIEEL</sequence>
<organism evidence="1 2">
    <name type="scientific">Pantherophis guttatus</name>
    <name type="common">Corn snake</name>
    <name type="synonym">Elaphe guttata</name>
    <dbReference type="NCBI Taxonomy" id="94885"/>
    <lineage>
        <taxon>Eukaryota</taxon>
        <taxon>Metazoa</taxon>
        <taxon>Chordata</taxon>
        <taxon>Craniata</taxon>
        <taxon>Vertebrata</taxon>
        <taxon>Euteleostomi</taxon>
        <taxon>Lepidosauria</taxon>
        <taxon>Squamata</taxon>
        <taxon>Bifurcata</taxon>
        <taxon>Unidentata</taxon>
        <taxon>Episquamata</taxon>
        <taxon>Toxicofera</taxon>
        <taxon>Serpentes</taxon>
        <taxon>Colubroidea</taxon>
        <taxon>Colubridae</taxon>
        <taxon>Colubrinae</taxon>
        <taxon>Pantherophis</taxon>
    </lineage>
</organism>
<dbReference type="InParanoid" id="A0A6P9E3U6"/>
<dbReference type="GeneID" id="117679831"/>
<accession>A0A6P9E3U6</accession>
<dbReference type="AlphaFoldDB" id="A0A6P9E3U6"/>
<evidence type="ECO:0000313" key="2">
    <source>
        <dbReference type="RefSeq" id="XP_034297975.1"/>
    </source>
</evidence>
<reference evidence="2" key="1">
    <citation type="submission" date="2025-08" db="UniProtKB">
        <authorList>
            <consortium name="RefSeq"/>
        </authorList>
    </citation>
    <scope>IDENTIFICATION</scope>
    <source>
        <tissue evidence="2">Blood</tissue>
    </source>
</reference>
<name>A0A6P9E3U6_PANGU</name>
<keyword evidence="1" id="KW-1185">Reference proteome</keyword>
<gene>
    <name evidence="2" type="primary">TAFA5</name>
</gene>
<evidence type="ECO:0000313" key="1">
    <source>
        <dbReference type="Proteomes" id="UP001652622"/>
    </source>
</evidence>